<sequence>MTATDHRPRILILLATYNGEPWLREQVDSILAQEGVEVRIDIGDDVSRDGTRALIESTWGQDPRVRLHAWPRGSGSAGANFRRLYRQANLDGFDFVALADQDDIWLPGKLAAAVEALERTGAQGYSCAVQAFWPDGRERVLDQQPQMRAADFLFEGAGQGCTFVVRATLFARVRQFCIDQVEATEALHYHDWLIYLLARAWGLAWHFDARAWMRYRQHGGNEIGSRGSLSAVQRRLAMIRDGWFARQIVAAARLYRLAGGADPVACTLADKADGARRPSRLGLALDMLRHGRRRAADRWVLAGSVLAGWVF</sequence>
<dbReference type="InterPro" id="IPR029044">
    <property type="entry name" value="Nucleotide-diphossugar_trans"/>
</dbReference>
<dbReference type="PATRIC" id="fig|1286631.3.peg.3625"/>
<dbReference type="STRING" id="34103.SAMN05421778_1463"/>
<proteinExistence type="predicted"/>
<dbReference type="Proteomes" id="UP000026714">
    <property type="component" value="Unassembled WGS sequence"/>
</dbReference>
<dbReference type="Pfam" id="PF00535">
    <property type="entry name" value="Glycos_transf_2"/>
    <property type="match status" value="1"/>
</dbReference>
<feature type="domain" description="Glycosyltransferase 2-like" evidence="1">
    <location>
        <begin position="12"/>
        <end position="145"/>
    </location>
</feature>
<dbReference type="PANTHER" id="PTHR43685">
    <property type="entry name" value="GLYCOSYLTRANSFERASE"/>
    <property type="match status" value="1"/>
</dbReference>
<dbReference type="eggNOG" id="COG0463">
    <property type="taxonomic scope" value="Bacteria"/>
</dbReference>
<evidence type="ECO:0000313" key="3">
    <source>
        <dbReference type="Proteomes" id="UP000026714"/>
    </source>
</evidence>
<accession>A0A059KHI5</accession>
<dbReference type="RefSeq" id="WP_051632252.1">
    <property type="nucleotide sequence ID" value="NZ_AZRA01000119.1"/>
</dbReference>
<evidence type="ECO:0000259" key="1">
    <source>
        <dbReference type="Pfam" id="PF00535"/>
    </source>
</evidence>
<dbReference type="SUPFAM" id="SSF53448">
    <property type="entry name" value="Nucleotide-diphospho-sugar transferases"/>
    <property type="match status" value="1"/>
</dbReference>
<reference evidence="2 3" key="1">
    <citation type="journal article" date="2014" name="FEMS Microbiol. Ecol.">
        <title>Sphaerotilus natans encrusted with nanoball-shaped Fe(III) oxide minerals formed by nitrate-reducing mixotrophic Fe(II) oxidation.</title>
        <authorList>
            <person name="Park S."/>
            <person name="Kim D.H."/>
            <person name="Lee J.H."/>
            <person name="Hur H.G."/>
        </authorList>
    </citation>
    <scope>NUCLEOTIDE SEQUENCE [LARGE SCALE GENOMIC DNA]</scope>
    <source>
        <strain evidence="2 3">DSM 6575</strain>
    </source>
</reference>
<dbReference type="EMBL" id="AZRA01000119">
    <property type="protein sequence ID" value="KDB50684.1"/>
    <property type="molecule type" value="Genomic_DNA"/>
</dbReference>
<organism evidence="2 3">
    <name type="scientific">Sphaerotilus natans subsp. natans DSM 6575</name>
    <dbReference type="NCBI Taxonomy" id="1286631"/>
    <lineage>
        <taxon>Bacteria</taxon>
        <taxon>Pseudomonadati</taxon>
        <taxon>Pseudomonadota</taxon>
        <taxon>Betaproteobacteria</taxon>
        <taxon>Burkholderiales</taxon>
        <taxon>Sphaerotilaceae</taxon>
        <taxon>Sphaerotilus</taxon>
    </lineage>
</organism>
<dbReference type="InterPro" id="IPR050834">
    <property type="entry name" value="Glycosyltransf_2"/>
</dbReference>
<dbReference type="AlphaFoldDB" id="A0A059KHI5"/>
<name>A0A059KHI5_9BURK</name>
<keyword evidence="3" id="KW-1185">Reference proteome</keyword>
<dbReference type="InterPro" id="IPR001173">
    <property type="entry name" value="Glyco_trans_2-like"/>
</dbReference>
<gene>
    <name evidence="2" type="ORF">X805_37230</name>
</gene>
<dbReference type="Gene3D" id="3.90.550.10">
    <property type="entry name" value="Spore Coat Polysaccharide Biosynthesis Protein SpsA, Chain A"/>
    <property type="match status" value="1"/>
</dbReference>
<comment type="caution">
    <text evidence="2">The sequence shown here is derived from an EMBL/GenBank/DDBJ whole genome shotgun (WGS) entry which is preliminary data.</text>
</comment>
<protein>
    <recommendedName>
        <fullName evidence="1">Glycosyltransferase 2-like domain-containing protein</fullName>
    </recommendedName>
</protein>
<dbReference type="PANTHER" id="PTHR43685:SF2">
    <property type="entry name" value="GLYCOSYLTRANSFERASE 2-LIKE DOMAIN-CONTAINING PROTEIN"/>
    <property type="match status" value="1"/>
</dbReference>
<evidence type="ECO:0000313" key="2">
    <source>
        <dbReference type="EMBL" id="KDB50684.1"/>
    </source>
</evidence>